<organism evidence="2 3">
    <name type="scientific">Leptolinea tardivitalis</name>
    <dbReference type="NCBI Taxonomy" id="229920"/>
    <lineage>
        <taxon>Bacteria</taxon>
        <taxon>Bacillati</taxon>
        <taxon>Chloroflexota</taxon>
        <taxon>Anaerolineae</taxon>
        <taxon>Anaerolineales</taxon>
        <taxon>Anaerolineaceae</taxon>
        <taxon>Leptolinea</taxon>
    </lineage>
</organism>
<name>A0A0P6WWE1_9CHLR</name>
<dbReference type="EMBL" id="LGCK01000014">
    <property type="protein sequence ID" value="KPL70380.1"/>
    <property type="molecule type" value="Genomic_DNA"/>
</dbReference>
<proteinExistence type="predicted"/>
<dbReference type="STRING" id="229920.ADM99_14585"/>
<dbReference type="PANTHER" id="PTHR13696:SF52">
    <property type="entry name" value="PARA FAMILY PROTEIN CT_582"/>
    <property type="match status" value="1"/>
</dbReference>
<dbReference type="Proteomes" id="UP000050430">
    <property type="component" value="Unassembled WGS sequence"/>
</dbReference>
<dbReference type="InterPro" id="IPR025669">
    <property type="entry name" value="AAA_dom"/>
</dbReference>
<dbReference type="PIRSF" id="PIRSF009320">
    <property type="entry name" value="Nuc_binding_HP_1000"/>
    <property type="match status" value="1"/>
</dbReference>
<dbReference type="Gene3D" id="3.40.50.300">
    <property type="entry name" value="P-loop containing nucleotide triphosphate hydrolases"/>
    <property type="match status" value="1"/>
</dbReference>
<evidence type="ECO:0000313" key="2">
    <source>
        <dbReference type="EMBL" id="KPL70380.1"/>
    </source>
</evidence>
<dbReference type="InterPro" id="IPR050678">
    <property type="entry name" value="DNA_Partitioning_ATPase"/>
</dbReference>
<sequence length="256" mass="28593">MTTKIITISNQKGGVGKTTTAVNLAHSLTLENKQVLLIDLDPQGQCATKLGMDGQMGAYYFLTTQPASPSEVTFVRQWIRETGRDDLKLIPGNSMTSSAQMILSVQEQPISYIRNLLKTFTRDRFEYIIFDTSPSVGGLQERAIWAADLVIVPTATEFASLDSLSKTISTIQTLRDKKNWHGGLLGILPTFYDNTRESRDSLVDLQGTFQDKVLSPIHRATVLRECWSEGKTIFEYAADSRSAEEYQLLADLVLKY</sequence>
<evidence type="ECO:0000259" key="1">
    <source>
        <dbReference type="Pfam" id="PF13614"/>
    </source>
</evidence>
<reference evidence="2 3" key="1">
    <citation type="submission" date="2015-07" db="EMBL/GenBank/DDBJ databases">
        <title>Genome sequence of Leptolinea tardivitalis DSM 16556.</title>
        <authorList>
            <person name="Hemp J."/>
            <person name="Ward L.M."/>
            <person name="Pace L.A."/>
            <person name="Fischer W.W."/>
        </authorList>
    </citation>
    <scope>NUCLEOTIDE SEQUENCE [LARGE SCALE GENOMIC DNA]</scope>
    <source>
        <strain evidence="2 3">YMTK-2</strain>
    </source>
</reference>
<feature type="domain" description="AAA" evidence="1">
    <location>
        <begin position="3"/>
        <end position="179"/>
    </location>
</feature>
<accession>A0A0P6WWE1</accession>
<dbReference type="RefSeq" id="WP_062422258.1">
    <property type="nucleotide sequence ID" value="NZ_BBYA01000010.1"/>
</dbReference>
<protein>
    <recommendedName>
        <fullName evidence="1">AAA domain-containing protein</fullName>
    </recommendedName>
</protein>
<dbReference type="OrthoDB" id="9815116at2"/>
<evidence type="ECO:0000313" key="3">
    <source>
        <dbReference type="Proteomes" id="UP000050430"/>
    </source>
</evidence>
<dbReference type="CDD" id="cd02042">
    <property type="entry name" value="ParAB_family"/>
    <property type="match status" value="1"/>
</dbReference>
<dbReference type="SUPFAM" id="SSF52540">
    <property type="entry name" value="P-loop containing nucleoside triphosphate hydrolases"/>
    <property type="match status" value="1"/>
</dbReference>
<dbReference type="InterPro" id="IPR027417">
    <property type="entry name" value="P-loop_NTPase"/>
</dbReference>
<dbReference type="PANTHER" id="PTHR13696">
    <property type="entry name" value="P-LOOP CONTAINING NUCLEOSIDE TRIPHOSPHATE HYDROLASE"/>
    <property type="match status" value="1"/>
</dbReference>
<gene>
    <name evidence="2" type="ORF">ADM99_14585</name>
</gene>
<dbReference type="Pfam" id="PF13614">
    <property type="entry name" value="AAA_31"/>
    <property type="match status" value="1"/>
</dbReference>
<comment type="caution">
    <text evidence="2">The sequence shown here is derived from an EMBL/GenBank/DDBJ whole genome shotgun (WGS) entry which is preliminary data.</text>
</comment>
<keyword evidence="3" id="KW-1185">Reference proteome</keyword>
<dbReference type="AlphaFoldDB" id="A0A0P6WWE1"/>